<dbReference type="InterPro" id="IPR020539">
    <property type="entry name" value="RNase_P_CS"/>
</dbReference>
<dbReference type="NCBIfam" id="TIGR00188">
    <property type="entry name" value="rnpA"/>
    <property type="match status" value="1"/>
</dbReference>
<organism evidence="8 9">
    <name type="scientific">Halotalea alkalilenta</name>
    <dbReference type="NCBI Taxonomy" id="376489"/>
    <lineage>
        <taxon>Bacteria</taxon>
        <taxon>Pseudomonadati</taxon>
        <taxon>Pseudomonadota</taxon>
        <taxon>Gammaproteobacteria</taxon>
        <taxon>Oceanospirillales</taxon>
        <taxon>Halomonadaceae</taxon>
        <taxon>Halotalea</taxon>
    </lineage>
</organism>
<dbReference type="GO" id="GO:0000049">
    <property type="term" value="F:tRNA binding"/>
    <property type="evidence" value="ECO:0007669"/>
    <property type="project" value="InterPro"/>
</dbReference>
<evidence type="ECO:0000256" key="2">
    <source>
        <dbReference type="ARBA" id="ARBA00022694"/>
    </source>
</evidence>
<dbReference type="GO" id="GO:0030677">
    <property type="term" value="C:ribonuclease P complex"/>
    <property type="evidence" value="ECO:0007669"/>
    <property type="project" value="TreeGrafter"/>
</dbReference>
<sequence>MTSGEYGHVFEHACFKVHGKGLLALACPNQHGHVRVGLVFSRKNVRRAVDRNLLKRLTRESIRLRQHRLPAVDIVVLSRRGVLELDRETLRRQLAGMWRRLEQDVKRRAPAPDREPA</sequence>
<proteinExistence type="predicted"/>
<keyword evidence="2" id="KW-0819">tRNA processing</keyword>
<gene>
    <name evidence="8" type="primary">rnpA</name>
    <name evidence="8" type="ORF">A5892_02595</name>
</gene>
<evidence type="ECO:0000313" key="9">
    <source>
        <dbReference type="Proteomes" id="UP000077875"/>
    </source>
</evidence>
<keyword evidence="6" id="KW-0694">RNA-binding</keyword>
<dbReference type="EMBL" id="CP015243">
    <property type="protein sequence ID" value="ANF59445.1"/>
    <property type="molecule type" value="Genomic_DNA"/>
</dbReference>
<evidence type="ECO:0000256" key="3">
    <source>
        <dbReference type="ARBA" id="ARBA00022722"/>
    </source>
</evidence>
<dbReference type="PROSITE" id="PS00648">
    <property type="entry name" value="RIBONUCLEASE_P"/>
    <property type="match status" value="1"/>
</dbReference>
<protein>
    <recommendedName>
        <fullName evidence="7">Ribonuclease P protein component</fullName>
        <ecNumber evidence="7">3.1.26.5</ecNumber>
    </recommendedName>
</protein>
<dbReference type="Pfam" id="PF00825">
    <property type="entry name" value="Ribonuclease_P"/>
    <property type="match status" value="1"/>
</dbReference>
<dbReference type="Proteomes" id="UP000077875">
    <property type="component" value="Chromosome"/>
</dbReference>
<dbReference type="GO" id="GO:0042781">
    <property type="term" value="F:3'-tRNA processing endoribonuclease activity"/>
    <property type="evidence" value="ECO:0007669"/>
    <property type="project" value="TreeGrafter"/>
</dbReference>
<evidence type="ECO:0000256" key="1">
    <source>
        <dbReference type="ARBA" id="ARBA00002663"/>
    </source>
</evidence>
<dbReference type="InterPro" id="IPR020568">
    <property type="entry name" value="Ribosomal_Su5_D2-typ_SF"/>
</dbReference>
<dbReference type="PANTHER" id="PTHR33992:SF1">
    <property type="entry name" value="RIBONUCLEASE P PROTEIN COMPONENT"/>
    <property type="match status" value="1"/>
</dbReference>
<dbReference type="InterPro" id="IPR014721">
    <property type="entry name" value="Ribsml_uS5_D2-typ_fold_subgr"/>
</dbReference>
<evidence type="ECO:0000313" key="8">
    <source>
        <dbReference type="EMBL" id="ANF59445.1"/>
    </source>
</evidence>
<dbReference type="PANTHER" id="PTHR33992">
    <property type="entry name" value="RIBONUCLEASE P PROTEIN COMPONENT"/>
    <property type="match status" value="1"/>
</dbReference>
<dbReference type="Gene3D" id="3.30.230.10">
    <property type="match status" value="1"/>
</dbReference>
<accession>A0A172YKD0</accession>
<reference evidence="8 9" key="1">
    <citation type="submission" date="2016-04" db="EMBL/GenBank/DDBJ databases">
        <title>Complete Genome Sequence of Halotalea alkalilenta IHB B 13600.</title>
        <authorList>
            <person name="Swarnkar M.K."/>
            <person name="Sharma A."/>
            <person name="Kaushal K."/>
            <person name="Soni R."/>
            <person name="Rana S."/>
            <person name="Singh A.K."/>
            <person name="Gulati A."/>
        </authorList>
    </citation>
    <scope>NUCLEOTIDE SEQUENCE [LARGE SCALE GENOMIC DNA]</scope>
    <source>
        <strain evidence="8 9">IHB B 13600</strain>
    </source>
</reference>
<evidence type="ECO:0000256" key="7">
    <source>
        <dbReference type="NCBIfam" id="TIGR00188"/>
    </source>
</evidence>
<keyword evidence="9" id="KW-1185">Reference proteome</keyword>
<evidence type="ECO:0000256" key="6">
    <source>
        <dbReference type="ARBA" id="ARBA00022884"/>
    </source>
</evidence>
<dbReference type="SUPFAM" id="SSF54211">
    <property type="entry name" value="Ribosomal protein S5 domain 2-like"/>
    <property type="match status" value="1"/>
</dbReference>
<dbReference type="STRING" id="376489.A5892_02595"/>
<dbReference type="GO" id="GO:0004526">
    <property type="term" value="F:ribonuclease P activity"/>
    <property type="evidence" value="ECO:0007669"/>
    <property type="project" value="UniProtKB-UniRule"/>
</dbReference>
<dbReference type="InterPro" id="IPR000100">
    <property type="entry name" value="RNase_P"/>
</dbReference>
<dbReference type="EC" id="3.1.26.5" evidence="7"/>
<name>A0A172YKD0_9GAMM</name>
<dbReference type="KEGG" id="haa:A5892_02595"/>
<evidence type="ECO:0000256" key="4">
    <source>
        <dbReference type="ARBA" id="ARBA00022759"/>
    </source>
</evidence>
<comment type="function">
    <text evidence="1">RNaseP catalyzes the removal of the 5'-leader sequence from pre-tRNA to produce the mature 5'-terminus. It can also cleave other RNA substrates such as 4.5S RNA. The protein component plays an auxiliary but essential role in vivo by binding to the 5'-leader sequence and broadening the substrate specificity of the ribozyme.</text>
</comment>
<keyword evidence="3" id="KW-0540">Nuclease</keyword>
<keyword evidence="5" id="KW-0378">Hydrolase</keyword>
<dbReference type="AlphaFoldDB" id="A0A172YKD0"/>
<evidence type="ECO:0000256" key="5">
    <source>
        <dbReference type="ARBA" id="ARBA00022801"/>
    </source>
</evidence>
<keyword evidence="4" id="KW-0255">Endonuclease</keyword>